<dbReference type="Proteomes" id="UP000734511">
    <property type="component" value="Unassembled WGS sequence"/>
</dbReference>
<keyword evidence="2" id="KW-1185">Reference proteome</keyword>
<sequence length="142" mass="15387">MGAPGAQAVGLSFSELARPYEGEPGLDFVVRASNRRLRVETSVRTWDGDGLGAFLFSLAEDFRGWEGKRTWRSLEHDLSLAAEHRSGGYVHLTWGIHDRAPGEEWCFETTTVHAAGEDMRNLAADVHAFLSGAAGGVTSAGR</sequence>
<protein>
    <recommendedName>
        <fullName evidence="3">Permease</fullName>
    </recommendedName>
</protein>
<accession>A0ABX0ZY59</accession>
<evidence type="ECO:0000313" key="2">
    <source>
        <dbReference type="Proteomes" id="UP000734511"/>
    </source>
</evidence>
<gene>
    <name evidence="1" type="ORF">HCN08_24430</name>
</gene>
<proteinExistence type="predicted"/>
<comment type="caution">
    <text evidence="1">The sequence shown here is derived from an EMBL/GenBank/DDBJ whole genome shotgun (WGS) entry which is preliminary data.</text>
</comment>
<organism evidence="1 2">
    <name type="scientific">Actinacidiphila epipremni</name>
    <dbReference type="NCBI Taxonomy" id="2053013"/>
    <lineage>
        <taxon>Bacteria</taxon>
        <taxon>Bacillati</taxon>
        <taxon>Actinomycetota</taxon>
        <taxon>Actinomycetes</taxon>
        <taxon>Kitasatosporales</taxon>
        <taxon>Streptomycetaceae</taxon>
        <taxon>Actinacidiphila</taxon>
    </lineage>
</organism>
<evidence type="ECO:0000313" key="1">
    <source>
        <dbReference type="EMBL" id="NJP46528.1"/>
    </source>
</evidence>
<reference evidence="1 2" key="1">
    <citation type="submission" date="2020-03" db="EMBL/GenBank/DDBJ databases">
        <title>WGS of actinomycetes isolated from Thailand.</title>
        <authorList>
            <person name="Thawai C."/>
        </authorList>
    </citation>
    <scope>NUCLEOTIDE SEQUENCE [LARGE SCALE GENOMIC DNA]</scope>
    <source>
        <strain evidence="1 2">PRB2-1</strain>
    </source>
</reference>
<evidence type="ECO:0008006" key="3">
    <source>
        <dbReference type="Google" id="ProtNLM"/>
    </source>
</evidence>
<dbReference type="EMBL" id="JAATEJ010000022">
    <property type="protein sequence ID" value="NJP46528.1"/>
    <property type="molecule type" value="Genomic_DNA"/>
</dbReference>
<name>A0ABX0ZY59_9ACTN</name>
<dbReference type="InterPro" id="IPR046196">
    <property type="entry name" value="DUF6228"/>
</dbReference>
<dbReference type="Pfam" id="PF19739">
    <property type="entry name" value="DUF6228"/>
    <property type="match status" value="1"/>
</dbReference>